<dbReference type="InterPro" id="IPR022673">
    <property type="entry name" value="Hexokinase_C"/>
</dbReference>
<dbReference type="InterPro" id="IPR019807">
    <property type="entry name" value="Hexokinase_BS"/>
</dbReference>
<comment type="pathway">
    <text evidence="1">Carbohydrate degradation; glycolysis; D-glyceraldehyde 3-phosphate and glycerone phosphate from D-glucose: step 1/4.</text>
</comment>
<dbReference type="GO" id="GO:0019158">
    <property type="term" value="F:mannokinase activity"/>
    <property type="evidence" value="ECO:0007669"/>
    <property type="project" value="TreeGrafter"/>
</dbReference>
<proteinExistence type="inferred from homology"/>
<comment type="similarity">
    <text evidence="3 12">Belongs to the hexokinase family.</text>
</comment>
<comment type="catalytic activity">
    <reaction evidence="11">
        <text>D-glucose + ATP = D-glucose 6-phosphate + ADP + H(+)</text>
        <dbReference type="Rhea" id="RHEA:17825"/>
        <dbReference type="ChEBI" id="CHEBI:4167"/>
        <dbReference type="ChEBI" id="CHEBI:15378"/>
        <dbReference type="ChEBI" id="CHEBI:30616"/>
        <dbReference type="ChEBI" id="CHEBI:61548"/>
        <dbReference type="ChEBI" id="CHEBI:456216"/>
        <dbReference type="EC" id="2.7.1.1"/>
    </reaction>
    <physiologicalReaction direction="left-to-right" evidence="11">
        <dbReference type="Rhea" id="RHEA:17826"/>
    </physiologicalReaction>
</comment>
<dbReference type="PANTHER" id="PTHR19443">
    <property type="entry name" value="HEXOKINASE"/>
    <property type="match status" value="1"/>
</dbReference>
<dbReference type="FunFam" id="3.40.367.20:FF:000004">
    <property type="entry name" value="Phosphotransferase"/>
    <property type="match status" value="1"/>
</dbReference>
<keyword evidence="6 12" id="KW-0418">Kinase</keyword>
<evidence type="ECO:0000256" key="10">
    <source>
        <dbReference type="ARBA" id="ARBA00047905"/>
    </source>
</evidence>
<dbReference type="PRINTS" id="PR00475">
    <property type="entry name" value="HEXOKINASE"/>
</dbReference>
<dbReference type="GO" id="GO:0006013">
    <property type="term" value="P:mannose metabolic process"/>
    <property type="evidence" value="ECO:0007669"/>
    <property type="project" value="TreeGrafter"/>
</dbReference>
<evidence type="ECO:0000256" key="4">
    <source>
        <dbReference type="ARBA" id="ARBA00022679"/>
    </source>
</evidence>
<dbReference type="InterPro" id="IPR001312">
    <property type="entry name" value="Hexokinase"/>
</dbReference>
<dbReference type="SUPFAM" id="SSF53067">
    <property type="entry name" value="Actin-like ATPase domain"/>
    <property type="match status" value="2"/>
</dbReference>
<sequence length="499" mass="54962">MPAMPLDDDKRRDSKREDAHYDDLTALSPELDRELRKLEHMFTVDAAKLKEVSLQFEHELRQGLSRVSRCLLPSLESEGGNLPMLPTWVLGFPSGHECGEYLTIDLGGTKLRICWVTLNEGKGENQSDQEIYHIPKDYKVGTADQLWSFLAESMEDFMTKRHIEPEEGTVIPLGFTFSYPATQEYIDQGVLQTWTKGFDIKGVEGHDVADQLRQALHKRGLPIQIVALINDTVGAMIASAYSDPKTIMGAIFGTGCNASYMENCGSIAKLGGLPENLPMAINCEYGAFDNDRRILPRTPYDKTIDKESPRPGEQTFEKMSAGMYLGEIFRQVLVDLHSRGLLFKNQDPSKLLTPFIIKTGFLANIEDDASPSLTSTHAAFTTLLALSPTAAERLFVRRAAALVATRGARLCTAGVSAICRKKDISAGHVAADPLVYNNARFKARWAQAMAEVFDWDEARDEDPIVMTAAADGSGLGAAVISAMTLERVARGDATGLRPE</sequence>
<dbReference type="RefSeq" id="XP_069228933.1">
    <property type="nucleotide sequence ID" value="XM_069373676.1"/>
</dbReference>
<dbReference type="GeneID" id="96006514"/>
<evidence type="ECO:0000259" key="14">
    <source>
        <dbReference type="Pfam" id="PF03727"/>
    </source>
</evidence>
<dbReference type="GO" id="GO:0005524">
    <property type="term" value="F:ATP binding"/>
    <property type="evidence" value="ECO:0007669"/>
    <property type="project" value="UniProtKB-UniRule"/>
</dbReference>
<evidence type="ECO:0000256" key="11">
    <source>
        <dbReference type="ARBA" id="ARBA00048160"/>
    </source>
</evidence>
<evidence type="ECO:0000313" key="15">
    <source>
        <dbReference type="EMBL" id="KAL1585827.1"/>
    </source>
</evidence>
<dbReference type="FunFam" id="3.30.420.40:FF:000805">
    <property type="entry name" value="Hexokinase-2"/>
    <property type="match status" value="1"/>
</dbReference>
<comment type="caution">
    <text evidence="15">The sequence shown here is derived from an EMBL/GenBank/DDBJ whole genome shotgun (WGS) entry which is preliminary data.</text>
</comment>
<dbReference type="GO" id="GO:0008865">
    <property type="term" value="F:fructokinase activity"/>
    <property type="evidence" value="ECO:0007669"/>
    <property type="project" value="TreeGrafter"/>
</dbReference>
<dbReference type="GO" id="GO:0006096">
    <property type="term" value="P:glycolytic process"/>
    <property type="evidence" value="ECO:0007669"/>
    <property type="project" value="UniProtKB-KW"/>
</dbReference>
<evidence type="ECO:0000256" key="3">
    <source>
        <dbReference type="ARBA" id="ARBA00009225"/>
    </source>
</evidence>
<dbReference type="GO" id="GO:0004340">
    <property type="term" value="F:glucokinase activity"/>
    <property type="evidence" value="ECO:0007669"/>
    <property type="project" value="TreeGrafter"/>
</dbReference>
<dbReference type="EC" id="2.7.1.-" evidence="12"/>
<gene>
    <name evidence="15" type="ORF">WHR41_05071</name>
</gene>
<dbReference type="EMBL" id="JAAQHG020000017">
    <property type="protein sequence ID" value="KAL1585827.1"/>
    <property type="molecule type" value="Genomic_DNA"/>
</dbReference>
<evidence type="ECO:0000256" key="12">
    <source>
        <dbReference type="RuleBase" id="RU362007"/>
    </source>
</evidence>
<evidence type="ECO:0000256" key="8">
    <source>
        <dbReference type="ARBA" id="ARBA00023152"/>
    </source>
</evidence>
<dbReference type="PROSITE" id="PS51748">
    <property type="entry name" value="HEXOKINASE_2"/>
    <property type="match status" value="1"/>
</dbReference>
<keyword evidence="8 12" id="KW-0324">Glycolysis</keyword>
<comment type="pathway">
    <text evidence="2">Carbohydrate metabolism; hexose metabolism.</text>
</comment>
<dbReference type="PROSITE" id="PS00378">
    <property type="entry name" value="HEXOKINASE_1"/>
    <property type="match status" value="1"/>
</dbReference>
<evidence type="ECO:0000256" key="7">
    <source>
        <dbReference type="ARBA" id="ARBA00022840"/>
    </source>
</evidence>
<dbReference type="Proteomes" id="UP000803884">
    <property type="component" value="Unassembled WGS sequence"/>
</dbReference>
<reference evidence="15 16" key="1">
    <citation type="journal article" date="2020" name="Microbiol. Resour. Announc.">
        <title>Draft Genome Sequence of a Cladosporium Species Isolated from the Mesophotic Ascidian Didemnum maculosum.</title>
        <authorList>
            <person name="Gioti A."/>
            <person name="Siaperas R."/>
            <person name="Nikolaivits E."/>
            <person name="Le Goff G."/>
            <person name="Ouazzani J."/>
            <person name="Kotoulas G."/>
            <person name="Topakas E."/>
        </authorList>
    </citation>
    <scope>NUCLEOTIDE SEQUENCE [LARGE SCALE GENOMIC DNA]</scope>
    <source>
        <strain evidence="15 16">TM138-S3</strain>
    </source>
</reference>
<dbReference type="GO" id="GO:0006006">
    <property type="term" value="P:glucose metabolic process"/>
    <property type="evidence" value="ECO:0007669"/>
    <property type="project" value="TreeGrafter"/>
</dbReference>
<comment type="catalytic activity">
    <reaction evidence="9">
        <text>a D-hexose + ATP = a D-hexose 6-phosphate + ADP + H(+)</text>
        <dbReference type="Rhea" id="RHEA:22740"/>
        <dbReference type="ChEBI" id="CHEBI:4194"/>
        <dbReference type="ChEBI" id="CHEBI:15378"/>
        <dbReference type="ChEBI" id="CHEBI:30616"/>
        <dbReference type="ChEBI" id="CHEBI:229467"/>
        <dbReference type="ChEBI" id="CHEBI:456216"/>
        <dbReference type="EC" id="2.7.1.1"/>
    </reaction>
    <physiologicalReaction direction="left-to-right" evidence="9">
        <dbReference type="Rhea" id="RHEA:22741"/>
    </physiologicalReaction>
</comment>
<evidence type="ECO:0000259" key="13">
    <source>
        <dbReference type="Pfam" id="PF00349"/>
    </source>
</evidence>
<dbReference type="AlphaFoldDB" id="A0AB34KNZ6"/>
<feature type="domain" description="Hexokinase C-terminal" evidence="14">
    <location>
        <begin position="248"/>
        <end position="483"/>
    </location>
</feature>
<evidence type="ECO:0000256" key="2">
    <source>
        <dbReference type="ARBA" id="ARBA00005028"/>
    </source>
</evidence>
<dbReference type="InterPro" id="IPR022672">
    <property type="entry name" value="Hexokinase_N"/>
</dbReference>
<dbReference type="GO" id="GO:0005536">
    <property type="term" value="F:D-glucose binding"/>
    <property type="evidence" value="ECO:0007669"/>
    <property type="project" value="InterPro"/>
</dbReference>
<comment type="catalytic activity">
    <reaction evidence="10">
        <text>D-fructose + ATP = D-fructose 6-phosphate + ADP + H(+)</text>
        <dbReference type="Rhea" id="RHEA:16125"/>
        <dbReference type="ChEBI" id="CHEBI:15378"/>
        <dbReference type="ChEBI" id="CHEBI:30616"/>
        <dbReference type="ChEBI" id="CHEBI:37721"/>
        <dbReference type="ChEBI" id="CHEBI:61527"/>
        <dbReference type="ChEBI" id="CHEBI:456216"/>
        <dbReference type="EC" id="2.7.1.1"/>
    </reaction>
    <physiologicalReaction direction="left-to-right" evidence="10">
        <dbReference type="Rhea" id="RHEA:16126"/>
    </physiologicalReaction>
</comment>
<evidence type="ECO:0000256" key="1">
    <source>
        <dbReference type="ARBA" id="ARBA00004888"/>
    </source>
</evidence>
<dbReference type="Gene3D" id="3.40.367.20">
    <property type="match status" value="1"/>
</dbReference>
<organism evidence="15 16">
    <name type="scientific">Cladosporium halotolerans</name>
    <dbReference type="NCBI Taxonomy" id="1052096"/>
    <lineage>
        <taxon>Eukaryota</taxon>
        <taxon>Fungi</taxon>
        <taxon>Dikarya</taxon>
        <taxon>Ascomycota</taxon>
        <taxon>Pezizomycotina</taxon>
        <taxon>Dothideomycetes</taxon>
        <taxon>Dothideomycetidae</taxon>
        <taxon>Cladosporiales</taxon>
        <taxon>Cladosporiaceae</taxon>
        <taxon>Cladosporium</taxon>
    </lineage>
</organism>
<evidence type="ECO:0000313" key="16">
    <source>
        <dbReference type="Proteomes" id="UP000803884"/>
    </source>
</evidence>
<dbReference type="InterPro" id="IPR043129">
    <property type="entry name" value="ATPase_NBD"/>
</dbReference>
<keyword evidence="5 12" id="KW-0547">Nucleotide-binding</keyword>
<keyword evidence="16" id="KW-1185">Reference proteome</keyword>
<dbReference type="Pfam" id="PF03727">
    <property type="entry name" value="Hexokinase_2"/>
    <property type="match status" value="1"/>
</dbReference>
<name>A0AB34KNZ6_9PEZI</name>
<feature type="domain" description="Hexokinase N-terminal" evidence="13">
    <location>
        <begin position="35"/>
        <end position="241"/>
    </location>
</feature>
<dbReference type="Gene3D" id="3.30.420.40">
    <property type="match status" value="1"/>
</dbReference>
<evidence type="ECO:0000256" key="9">
    <source>
        <dbReference type="ARBA" id="ARBA00044613"/>
    </source>
</evidence>
<dbReference type="Gene3D" id="1.10.287.1250">
    <property type="match status" value="1"/>
</dbReference>
<evidence type="ECO:0000256" key="5">
    <source>
        <dbReference type="ARBA" id="ARBA00022741"/>
    </source>
</evidence>
<keyword evidence="7 12" id="KW-0067">ATP-binding</keyword>
<dbReference type="GO" id="GO:0005829">
    <property type="term" value="C:cytosol"/>
    <property type="evidence" value="ECO:0007669"/>
    <property type="project" value="TreeGrafter"/>
</dbReference>
<dbReference type="GO" id="GO:0005739">
    <property type="term" value="C:mitochondrion"/>
    <property type="evidence" value="ECO:0007669"/>
    <property type="project" value="TreeGrafter"/>
</dbReference>
<dbReference type="GO" id="GO:0001678">
    <property type="term" value="P:intracellular glucose homeostasis"/>
    <property type="evidence" value="ECO:0007669"/>
    <property type="project" value="InterPro"/>
</dbReference>
<dbReference type="PANTHER" id="PTHR19443:SF16">
    <property type="entry name" value="HEXOKINASE TYPE 1-RELATED"/>
    <property type="match status" value="1"/>
</dbReference>
<protein>
    <recommendedName>
        <fullName evidence="12">Phosphotransferase</fullName>
        <ecNumber evidence="12">2.7.1.-</ecNumber>
    </recommendedName>
</protein>
<accession>A0AB34KNZ6</accession>
<keyword evidence="4 12" id="KW-0808">Transferase</keyword>
<dbReference type="Pfam" id="PF00349">
    <property type="entry name" value="Hexokinase_1"/>
    <property type="match status" value="1"/>
</dbReference>
<evidence type="ECO:0000256" key="6">
    <source>
        <dbReference type="ARBA" id="ARBA00022777"/>
    </source>
</evidence>